<sequence>MMGEALDKFAADPTGLVDYALESGGGSLMGVRNTGTYTEHASVLSIYGYLLLYISKSPRTILHPGNNPVDCWTFHGSEGQAIIRLSFVTSVTLKHLLKTLAPNGKLDSAPKGFLTKKVLETSGKYFGCLVDLDTYECYQTLWSSRTTESRVTLKNHILGFGNLNSEPTFVWEICLGDLEVIFNTLVVFIIFILSAHLYVESKIVVEPSYPIDGCSYVARTAGRLAQHKIIHGQGRRFSCDYCEYSATTSSNLRRHARIHAGARPYLCPHCTHRTSELDALKKHVLDSGRHPGLPLYVCLWCRLECSTVCVGFNSSNLAWRHLLNEHSPEITKLQTFSRIGRLSEKLLSEE</sequence>
<evidence type="ECO:0000256" key="2">
    <source>
        <dbReference type="ARBA" id="ARBA00004370"/>
    </source>
</evidence>
<dbReference type="Gene3D" id="3.30.160.60">
    <property type="entry name" value="Classic Zinc Finger"/>
    <property type="match status" value="2"/>
</dbReference>
<keyword evidence="9" id="KW-0805">Transcription regulation</keyword>
<proteinExistence type="predicted"/>
<organism evidence="16 17">
    <name type="scientific">Trichobilharzia regenti</name>
    <name type="common">Nasal bird schistosome</name>
    <dbReference type="NCBI Taxonomy" id="157069"/>
    <lineage>
        <taxon>Eukaryota</taxon>
        <taxon>Metazoa</taxon>
        <taxon>Spiralia</taxon>
        <taxon>Lophotrochozoa</taxon>
        <taxon>Platyhelminthes</taxon>
        <taxon>Trematoda</taxon>
        <taxon>Digenea</taxon>
        <taxon>Strigeidida</taxon>
        <taxon>Schistosomatoidea</taxon>
        <taxon>Schistosomatidae</taxon>
        <taxon>Trichobilharzia</taxon>
    </lineage>
</organism>
<keyword evidence="3" id="KW-0812">Transmembrane</keyword>
<keyword evidence="4" id="KW-0479">Metal-binding</keyword>
<keyword evidence="12" id="KW-0804">Transcription</keyword>
<evidence type="ECO:0000256" key="14">
    <source>
        <dbReference type="PROSITE-ProRule" id="PRU00042"/>
    </source>
</evidence>
<dbReference type="GO" id="GO:0008270">
    <property type="term" value="F:zinc ion binding"/>
    <property type="evidence" value="ECO:0007669"/>
    <property type="project" value="UniProtKB-KW"/>
</dbReference>
<keyword evidence="8" id="KW-1133">Transmembrane helix</keyword>
<accession>A0AA85KI71</accession>
<dbReference type="AlphaFoldDB" id="A0AA85KI71"/>
<keyword evidence="16" id="KW-1185">Reference proteome</keyword>
<dbReference type="PANTHER" id="PTHR12911:SF8">
    <property type="entry name" value="KLAROID PROTEIN-RELATED"/>
    <property type="match status" value="1"/>
</dbReference>
<evidence type="ECO:0000256" key="12">
    <source>
        <dbReference type="ARBA" id="ARBA00023163"/>
    </source>
</evidence>
<dbReference type="PROSITE" id="PS50157">
    <property type="entry name" value="ZINC_FINGER_C2H2_2"/>
    <property type="match status" value="1"/>
</dbReference>
<dbReference type="InterPro" id="IPR045119">
    <property type="entry name" value="SUN1-5"/>
</dbReference>
<evidence type="ECO:0000313" key="16">
    <source>
        <dbReference type="Proteomes" id="UP000050795"/>
    </source>
</evidence>
<keyword evidence="11" id="KW-0472">Membrane</keyword>
<keyword evidence="7" id="KW-0862">Zinc</keyword>
<keyword evidence="5" id="KW-0677">Repeat</keyword>
<evidence type="ECO:0000313" key="17">
    <source>
        <dbReference type="WBParaSite" id="TREG1_7980.1"/>
    </source>
</evidence>
<dbReference type="WBParaSite" id="TREG1_7980.1">
    <property type="protein sequence ID" value="TREG1_7980.1"/>
    <property type="gene ID" value="TREG1_7980"/>
</dbReference>
<dbReference type="GO" id="GO:0034993">
    <property type="term" value="C:meiotic nuclear membrane microtubule tethering complex"/>
    <property type="evidence" value="ECO:0007669"/>
    <property type="project" value="TreeGrafter"/>
</dbReference>
<evidence type="ECO:0000256" key="4">
    <source>
        <dbReference type="ARBA" id="ARBA00022723"/>
    </source>
</evidence>
<evidence type="ECO:0000256" key="3">
    <source>
        <dbReference type="ARBA" id="ARBA00022692"/>
    </source>
</evidence>
<dbReference type="SUPFAM" id="SSF57667">
    <property type="entry name" value="beta-beta-alpha zinc fingers"/>
    <property type="match status" value="1"/>
</dbReference>
<evidence type="ECO:0000259" key="15">
    <source>
        <dbReference type="PROSITE" id="PS50157"/>
    </source>
</evidence>
<evidence type="ECO:0000256" key="6">
    <source>
        <dbReference type="ARBA" id="ARBA00022771"/>
    </source>
</evidence>
<evidence type="ECO:0000256" key="13">
    <source>
        <dbReference type="ARBA" id="ARBA00023242"/>
    </source>
</evidence>
<keyword evidence="13" id="KW-0539">Nucleus</keyword>
<dbReference type="SMART" id="SM00355">
    <property type="entry name" value="ZnF_C2H2"/>
    <property type="match status" value="4"/>
</dbReference>
<dbReference type="Gene3D" id="2.60.120.260">
    <property type="entry name" value="Galactose-binding domain-like"/>
    <property type="match status" value="1"/>
</dbReference>
<dbReference type="PANTHER" id="PTHR12911">
    <property type="entry name" value="SAD1/UNC-84-LIKE PROTEIN-RELATED"/>
    <property type="match status" value="1"/>
</dbReference>
<dbReference type="GO" id="GO:0003677">
    <property type="term" value="F:DNA binding"/>
    <property type="evidence" value="ECO:0007669"/>
    <property type="project" value="UniProtKB-KW"/>
</dbReference>
<evidence type="ECO:0000256" key="1">
    <source>
        <dbReference type="ARBA" id="ARBA00004123"/>
    </source>
</evidence>
<comment type="subcellular location">
    <subcellularLocation>
        <location evidence="2">Membrane</location>
    </subcellularLocation>
    <subcellularLocation>
        <location evidence="1">Nucleus</location>
    </subcellularLocation>
</comment>
<feature type="domain" description="C2H2-type" evidence="15">
    <location>
        <begin position="237"/>
        <end position="264"/>
    </location>
</feature>
<keyword evidence="6 14" id="KW-0863">Zinc-finger</keyword>
<reference evidence="16" key="1">
    <citation type="submission" date="2022-06" db="EMBL/GenBank/DDBJ databases">
        <authorList>
            <person name="Berger JAMES D."/>
            <person name="Berger JAMES D."/>
        </authorList>
    </citation>
    <scope>NUCLEOTIDE SEQUENCE [LARGE SCALE GENOMIC DNA]</scope>
</reference>
<evidence type="ECO:0000256" key="10">
    <source>
        <dbReference type="ARBA" id="ARBA00023125"/>
    </source>
</evidence>
<dbReference type="InterPro" id="IPR012919">
    <property type="entry name" value="SUN_dom"/>
</dbReference>
<dbReference type="FunFam" id="3.30.160.60:FF:000325">
    <property type="entry name" value="ZFP90 zinc finger protein"/>
    <property type="match status" value="1"/>
</dbReference>
<dbReference type="InterPro" id="IPR036236">
    <property type="entry name" value="Znf_C2H2_sf"/>
</dbReference>
<dbReference type="GO" id="GO:0043495">
    <property type="term" value="F:protein-membrane adaptor activity"/>
    <property type="evidence" value="ECO:0007669"/>
    <property type="project" value="TreeGrafter"/>
</dbReference>
<evidence type="ECO:0000256" key="11">
    <source>
        <dbReference type="ARBA" id="ARBA00023136"/>
    </source>
</evidence>
<dbReference type="Proteomes" id="UP000050795">
    <property type="component" value="Unassembled WGS sequence"/>
</dbReference>
<evidence type="ECO:0000256" key="8">
    <source>
        <dbReference type="ARBA" id="ARBA00022989"/>
    </source>
</evidence>
<evidence type="ECO:0000256" key="5">
    <source>
        <dbReference type="ARBA" id="ARBA00022737"/>
    </source>
</evidence>
<protein>
    <recommendedName>
        <fullName evidence="15">C2H2-type domain-containing protein</fullName>
    </recommendedName>
</protein>
<keyword evidence="10" id="KW-0238">DNA-binding</keyword>
<dbReference type="InterPro" id="IPR013087">
    <property type="entry name" value="Znf_C2H2_type"/>
</dbReference>
<reference evidence="17" key="2">
    <citation type="submission" date="2023-11" db="UniProtKB">
        <authorList>
            <consortium name="WormBaseParasite"/>
        </authorList>
    </citation>
    <scope>IDENTIFICATION</scope>
</reference>
<evidence type="ECO:0000256" key="9">
    <source>
        <dbReference type="ARBA" id="ARBA00023015"/>
    </source>
</evidence>
<dbReference type="Pfam" id="PF07738">
    <property type="entry name" value="Sad1_UNC"/>
    <property type="match status" value="1"/>
</dbReference>
<name>A0AA85KI71_TRIRE</name>
<evidence type="ECO:0000256" key="7">
    <source>
        <dbReference type="ARBA" id="ARBA00022833"/>
    </source>
</evidence>